<dbReference type="GO" id="GO:0000981">
    <property type="term" value="F:DNA-binding transcription factor activity, RNA polymerase II-specific"/>
    <property type="evidence" value="ECO:0007669"/>
    <property type="project" value="TreeGrafter"/>
</dbReference>
<evidence type="ECO:0000256" key="2">
    <source>
        <dbReference type="ARBA" id="ARBA00023125"/>
    </source>
</evidence>
<dbReference type="CDD" id="cd00167">
    <property type="entry name" value="SANT"/>
    <property type="match status" value="3"/>
</dbReference>
<gene>
    <name evidence="6" type="ORF">Poli38472_003023</name>
</gene>
<feature type="domain" description="Myb-like" evidence="4">
    <location>
        <begin position="78"/>
        <end position="124"/>
    </location>
</feature>
<dbReference type="GO" id="GO:0000978">
    <property type="term" value="F:RNA polymerase II cis-regulatory region sequence-specific DNA binding"/>
    <property type="evidence" value="ECO:0007669"/>
    <property type="project" value="TreeGrafter"/>
</dbReference>
<dbReference type="Proteomes" id="UP000794436">
    <property type="component" value="Unassembled WGS sequence"/>
</dbReference>
<reference evidence="6" key="1">
    <citation type="submission" date="2019-03" db="EMBL/GenBank/DDBJ databases">
        <title>Long read genome sequence of the mycoparasitic Pythium oligandrum ATCC 38472 isolated from sugarbeet rhizosphere.</title>
        <authorList>
            <person name="Gaulin E."/>
        </authorList>
    </citation>
    <scope>NUCLEOTIDE SEQUENCE</scope>
    <source>
        <strain evidence="6">ATCC 38472_TT</strain>
    </source>
</reference>
<dbReference type="SMART" id="SM00717">
    <property type="entry name" value="SANT"/>
    <property type="match status" value="3"/>
</dbReference>
<dbReference type="OrthoDB" id="2143914at2759"/>
<dbReference type="SUPFAM" id="SSF46689">
    <property type="entry name" value="Homeodomain-like"/>
    <property type="match status" value="2"/>
</dbReference>
<evidence type="ECO:0000313" key="7">
    <source>
        <dbReference type="Proteomes" id="UP000794436"/>
    </source>
</evidence>
<evidence type="ECO:0000256" key="3">
    <source>
        <dbReference type="SAM" id="MobiDB-lite"/>
    </source>
</evidence>
<dbReference type="PANTHER" id="PTHR45614:SF274">
    <property type="entry name" value="MYB-LIKE DNA-BINDING PROTEIN"/>
    <property type="match status" value="1"/>
</dbReference>
<dbReference type="InterPro" id="IPR050560">
    <property type="entry name" value="MYB_TF"/>
</dbReference>
<proteinExistence type="predicted"/>
<evidence type="ECO:0000313" key="6">
    <source>
        <dbReference type="EMBL" id="TMW57098.1"/>
    </source>
</evidence>
<organism evidence="6 7">
    <name type="scientific">Pythium oligandrum</name>
    <name type="common">Mycoparasitic fungus</name>
    <dbReference type="NCBI Taxonomy" id="41045"/>
    <lineage>
        <taxon>Eukaryota</taxon>
        <taxon>Sar</taxon>
        <taxon>Stramenopiles</taxon>
        <taxon>Oomycota</taxon>
        <taxon>Peronosporomycetes</taxon>
        <taxon>Pythiales</taxon>
        <taxon>Pythiaceae</taxon>
        <taxon>Pythium</taxon>
    </lineage>
</organism>
<dbReference type="GO" id="GO:0005634">
    <property type="term" value="C:nucleus"/>
    <property type="evidence" value="ECO:0007669"/>
    <property type="project" value="TreeGrafter"/>
</dbReference>
<dbReference type="PROSITE" id="PS51294">
    <property type="entry name" value="HTH_MYB"/>
    <property type="match status" value="3"/>
</dbReference>
<evidence type="ECO:0000259" key="4">
    <source>
        <dbReference type="PROSITE" id="PS50090"/>
    </source>
</evidence>
<name>A0A8K1C6C4_PYTOL</name>
<protein>
    <submittedName>
        <fullName evidence="6">Uncharacterized protein</fullName>
    </submittedName>
</protein>
<feature type="domain" description="HTH myb-type" evidence="5">
    <location>
        <begin position="27"/>
        <end position="75"/>
    </location>
</feature>
<dbReference type="InterPro" id="IPR001005">
    <property type="entry name" value="SANT/Myb"/>
</dbReference>
<keyword evidence="2" id="KW-0238">DNA-binding</keyword>
<feature type="domain" description="HTH myb-type" evidence="5">
    <location>
        <begin position="125"/>
        <end position="179"/>
    </location>
</feature>
<dbReference type="Pfam" id="PF00249">
    <property type="entry name" value="Myb_DNA-binding"/>
    <property type="match status" value="3"/>
</dbReference>
<feature type="region of interest" description="Disordered" evidence="3">
    <location>
        <begin position="374"/>
        <end position="394"/>
    </location>
</feature>
<dbReference type="FunFam" id="1.10.10.60:FF:000010">
    <property type="entry name" value="Transcriptional activator Myb isoform A"/>
    <property type="match status" value="1"/>
</dbReference>
<comment type="caution">
    <text evidence="6">The sequence shown here is derived from an EMBL/GenBank/DDBJ whole genome shotgun (WGS) entry which is preliminary data.</text>
</comment>
<dbReference type="EMBL" id="SPLM01000144">
    <property type="protein sequence ID" value="TMW57098.1"/>
    <property type="molecule type" value="Genomic_DNA"/>
</dbReference>
<evidence type="ECO:0000256" key="1">
    <source>
        <dbReference type="ARBA" id="ARBA00022737"/>
    </source>
</evidence>
<keyword evidence="7" id="KW-1185">Reference proteome</keyword>
<feature type="region of interest" description="Disordered" evidence="3">
    <location>
        <begin position="186"/>
        <end position="222"/>
    </location>
</feature>
<feature type="domain" description="Myb-like" evidence="4">
    <location>
        <begin position="27"/>
        <end position="71"/>
    </location>
</feature>
<feature type="domain" description="Myb-like" evidence="4">
    <location>
        <begin position="125"/>
        <end position="175"/>
    </location>
</feature>
<accession>A0A8K1C6C4</accession>
<dbReference type="Gene3D" id="1.10.10.60">
    <property type="entry name" value="Homeodomain-like"/>
    <property type="match status" value="3"/>
</dbReference>
<sequence length="474" mass="52488">MEKRFTPYQRKHSKKPKAIPSSQVDDSWTPEEDEMLRKAVYKHGGKKWKTIATFFESKTPIQCNRRWNELQNHGTAVKKPWCPSEDMKMLELVRSHGPGKWAVIASYLPGRNGKQCRERWHNQLNPAIKKGPWTPEEDDIIMEMQAKYGNRWAKITEKLPGRTDNAVKNHWHSSMKAKLKRSPLWSVKCASSNPPSSVSDDDSDSDVHIKSEPGSLSPDSVAMFPGPVDEGCPMFLLDEPLAAPSSFALPQDMIDEVTNPINSDKPVSSMDVEGLLEELSSDEMVLAYPTADDQCDIEGSSVCDEVLWHSDSNCDDEDDEGDESWLAPVSFNPTMDAMPLFLDSGEDDSLMHVLTELPFDGDVKSSFSSIDMTSSSMAAPKTSPSVDATPSHGENECSSTFGSFLFSWFHDSEALHASPQSHSLIATPSVAFAASMLSSIPSVVASTLECRMVTTDATLMPTLVDEQLQVCDFL</sequence>
<dbReference type="PANTHER" id="PTHR45614">
    <property type="entry name" value="MYB PROTEIN-RELATED"/>
    <property type="match status" value="1"/>
</dbReference>
<dbReference type="InterPro" id="IPR009057">
    <property type="entry name" value="Homeodomain-like_sf"/>
</dbReference>
<feature type="domain" description="HTH myb-type" evidence="5">
    <location>
        <begin position="77"/>
        <end position="124"/>
    </location>
</feature>
<evidence type="ECO:0000259" key="5">
    <source>
        <dbReference type="PROSITE" id="PS51294"/>
    </source>
</evidence>
<feature type="region of interest" description="Disordered" evidence="3">
    <location>
        <begin position="1"/>
        <end position="30"/>
    </location>
</feature>
<dbReference type="PROSITE" id="PS50090">
    <property type="entry name" value="MYB_LIKE"/>
    <property type="match status" value="3"/>
</dbReference>
<dbReference type="InterPro" id="IPR017930">
    <property type="entry name" value="Myb_dom"/>
</dbReference>
<dbReference type="AlphaFoldDB" id="A0A8K1C6C4"/>
<keyword evidence="1" id="KW-0677">Repeat</keyword>